<comment type="subunit">
    <text evidence="2">Interacts with ribosomal protein uL14 (rplN).</text>
</comment>
<evidence type="ECO:0000313" key="4">
    <source>
        <dbReference type="Proteomes" id="UP000326331"/>
    </source>
</evidence>
<dbReference type="HAMAP" id="MF_01477">
    <property type="entry name" value="Iojap_RsfS"/>
    <property type="match status" value="1"/>
</dbReference>
<dbReference type="InterPro" id="IPR043519">
    <property type="entry name" value="NT_sf"/>
</dbReference>
<evidence type="ECO:0000256" key="1">
    <source>
        <dbReference type="ARBA" id="ARBA00010574"/>
    </source>
</evidence>
<comment type="similarity">
    <text evidence="1 2">Belongs to the Iojap/RsfS family.</text>
</comment>
<accession>A0ABX6C1Z4</accession>
<protein>
    <recommendedName>
        <fullName evidence="2">Ribosomal silencing factor RsfS</fullName>
    </recommendedName>
</protein>
<dbReference type="Gene3D" id="3.30.460.10">
    <property type="entry name" value="Beta Polymerase, domain 2"/>
    <property type="match status" value="1"/>
</dbReference>
<dbReference type="Proteomes" id="UP000326331">
    <property type="component" value="Chromosome"/>
</dbReference>
<dbReference type="Pfam" id="PF02410">
    <property type="entry name" value="RsfS"/>
    <property type="match status" value="1"/>
</dbReference>
<name>A0ABX6C1Z4_9CHLR</name>
<comment type="function">
    <text evidence="2">Functions as a ribosomal silencing factor. Interacts with ribosomal protein uL14 (rplN), blocking formation of intersubunit bridge B8. Prevents association of the 30S and 50S ribosomal subunits and the formation of functional ribosomes, thus repressing translation.</text>
</comment>
<comment type="subcellular location">
    <subcellularLocation>
        <location evidence="2">Cytoplasm</location>
    </subcellularLocation>
</comment>
<reference evidence="3 4" key="1">
    <citation type="submission" date="2019-10" db="EMBL/GenBank/DDBJ databases">
        <title>Thermopilla bonchosmolovskayae gen. nov., sp. nov., a moderately thermophilic Chloroflexi bacterium from a Chukotka hot spring (Arctic, Russia), representing a novel classis Thermopillaia, which include previously uncultivated lineage OLB14.</title>
        <authorList>
            <person name="Kochetkova T.V."/>
            <person name="Zayulina K.S."/>
            <person name="Zhigarkov V.S."/>
            <person name="Minaev N.V."/>
            <person name="Novikov A."/>
            <person name="Toshchakov S.V."/>
            <person name="Elcheninov A.G."/>
            <person name="Kublanov I.V."/>
        </authorList>
    </citation>
    <scope>NUCLEOTIDE SEQUENCE [LARGE SCALE GENOMIC DNA]</scope>
    <source>
        <strain evidence="3 4">3753O</strain>
    </source>
</reference>
<dbReference type="PANTHER" id="PTHR21043">
    <property type="entry name" value="IOJAP SUPERFAMILY ORTHOLOG"/>
    <property type="match status" value="1"/>
</dbReference>
<dbReference type="EMBL" id="CP042829">
    <property type="protein sequence ID" value="QFG03131.1"/>
    <property type="molecule type" value="Genomic_DNA"/>
</dbReference>
<evidence type="ECO:0000313" key="3">
    <source>
        <dbReference type="EMBL" id="QFG03131.1"/>
    </source>
</evidence>
<keyword evidence="2" id="KW-0678">Repressor</keyword>
<dbReference type="PANTHER" id="PTHR21043:SF0">
    <property type="entry name" value="MITOCHONDRIAL ASSEMBLY OF RIBOSOMAL LARGE SUBUNIT PROTEIN 1"/>
    <property type="match status" value="1"/>
</dbReference>
<keyword evidence="4" id="KW-1185">Reference proteome</keyword>
<proteinExistence type="inferred from homology"/>
<sequence length="152" mass="16911">MPPRSCPLRPTSRPQPGDVPSAVIPFLSPAAAGRSSRLSPETLAQRAVDVLSEHKALDIALIDISRTATFTYYFVIATAQSPLQFAALVEYLERDLAPEGIFLRHREGSPESGWVLLDFGDIIVHLFTADQRAYYRLEELWGRTSPVVRFAD</sequence>
<organism evidence="3 4">
    <name type="scientific">Tepidiforma bonchosmolovskayae</name>
    <dbReference type="NCBI Taxonomy" id="2601677"/>
    <lineage>
        <taxon>Bacteria</taxon>
        <taxon>Bacillati</taxon>
        <taxon>Chloroflexota</taxon>
        <taxon>Tepidiformia</taxon>
        <taxon>Tepidiformales</taxon>
        <taxon>Tepidiformaceae</taxon>
        <taxon>Tepidiforma</taxon>
    </lineage>
</organism>
<keyword evidence="2" id="KW-0810">Translation regulation</keyword>
<dbReference type="SUPFAM" id="SSF81301">
    <property type="entry name" value="Nucleotidyltransferase"/>
    <property type="match status" value="1"/>
</dbReference>
<dbReference type="NCBIfam" id="TIGR00090">
    <property type="entry name" value="rsfS_iojap_ybeB"/>
    <property type="match status" value="1"/>
</dbReference>
<evidence type="ECO:0000256" key="2">
    <source>
        <dbReference type="HAMAP-Rule" id="MF_01477"/>
    </source>
</evidence>
<keyword evidence="2" id="KW-0963">Cytoplasm</keyword>
<gene>
    <name evidence="2 3" type="primary">rsfS</name>
    <name evidence="3" type="ORF">Tbon_07420</name>
</gene>
<dbReference type="InterPro" id="IPR004394">
    <property type="entry name" value="Iojap/RsfS/C7orf30"/>
</dbReference>